<sequence length="117" mass="12750">MSRRRSNARTLTELALAAPQVVAHRVTRMAASGGVPGARDQREFIGMVTEKQLAFSQAWLGMALQMLRLQQAFWTSLWFGRAPASAAAAGQALLASALAPVHRKAVANARRLNRARR</sequence>
<reference evidence="2" key="1">
    <citation type="submission" date="2015-07" db="EMBL/GenBank/DDBJ databases">
        <title>Discovery of a poly(ethylene terephthalate assimilation.</title>
        <authorList>
            <person name="Yoshida S."/>
            <person name="Hiraga K."/>
            <person name="Takehana T."/>
            <person name="Taniguchi I."/>
            <person name="Yamaji H."/>
            <person name="Maeda Y."/>
            <person name="Toyohara K."/>
            <person name="Miyamoto K."/>
            <person name="Kimura Y."/>
            <person name="Oda K."/>
        </authorList>
    </citation>
    <scope>NUCLEOTIDE SEQUENCE [LARGE SCALE GENOMIC DNA]</scope>
    <source>
        <strain evidence="2">NBRC 110686 / TISTR 2288 / 201-F6</strain>
    </source>
</reference>
<comment type="caution">
    <text evidence="1">The sequence shown here is derived from an EMBL/GenBank/DDBJ whole genome shotgun (WGS) entry which is preliminary data.</text>
</comment>
<gene>
    <name evidence="1" type="ORF">ISF6_4341</name>
</gene>
<keyword evidence="2" id="KW-1185">Reference proteome</keyword>
<dbReference type="STRING" id="1547922.ISF6_4341"/>
<dbReference type="InterPro" id="IPR053785">
    <property type="entry name" value="PhaP6-like"/>
</dbReference>
<accession>A0A0K8P6B4</accession>
<name>A0A0K8P6B4_PISS1</name>
<reference evidence="1 2" key="2">
    <citation type="journal article" date="2016" name="Science">
        <title>A bacterium that degrades and assimilates poly(ethylene terephthalate).</title>
        <authorList>
            <person name="Yoshida S."/>
            <person name="Hiraga K."/>
            <person name="Takehana T."/>
            <person name="Taniguchi I."/>
            <person name="Yamaji H."/>
            <person name="Maeda Y."/>
            <person name="Toyohara K."/>
            <person name="Miyamoto K."/>
            <person name="Kimura Y."/>
            <person name="Oda K."/>
        </authorList>
    </citation>
    <scope>NUCLEOTIDE SEQUENCE [LARGE SCALE GENOMIC DNA]</scope>
    <source>
        <strain evidence="2">NBRC 110686 / TISTR 2288 / 201-F6</strain>
    </source>
</reference>
<dbReference type="AlphaFoldDB" id="A0A0K8P6B4"/>
<organism evidence="1 2">
    <name type="scientific">Piscinibacter sakaiensis</name>
    <name type="common">Ideonella sakaiensis</name>
    <dbReference type="NCBI Taxonomy" id="1547922"/>
    <lineage>
        <taxon>Bacteria</taxon>
        <taxon>Pseudomonadati</taxon>
        <taxon>Pseudomonadota</taxon>
        <taxon>Betaproteobacteria</taxon>
        <taxon>Burkholderiales</taxon>
        <taxon>Sphaerotilaceae</taxon>
        <taxon>Piscinibacter</taxon>
    </lineage>
</organism>
<evidence type="ECO:0000313" key="1">
    <source>
        <dbReference type="EMBL" id="GAP38147.1"/>
    </source>
</evidence>
<dbReference type="OrthoDB" id="5625573at2"/>
<dbReference type="EMBL" id="BBYR01000067">
    <property type="protein sequence ID" value="GAP38147.1"/>
    <property type="molecule type" value="Genomic_DNA"/>
</dbReference>
<protein>
    <submittedName>
        <fullName evidence="1">Proline dehydrogenase</fullName>
    </submittedName>
</protein>
<dbReference type="NCBIfam" id="NF045536">
    <property type="entry name" value="phasin_PhaP6"/>
    <property type="match status" value="1"/>
</dbReference>
<dbReference type="RefSeq" id="WP_054022035.1">
    <property type="nucleotide sequence ID" value="NZ_BBYR01000067.1"/>
</dbReference>
<evidence type="ECO:0000313" key="2">
    <source>
        <dbReference type="Proteomes" id="UP000037660"/>
    </source>
</evidence>
<proteinExistence type="predicted"/>
<dbReference type="Proteomes" id="UP000037660">
    <property type="component" value="Unassembled WGS sequence"/>
</dbReference>